<proteinExistence type="predicted"/>
<dbReference type="InterPro" id="IPR002880">
    <property type="entry name" value="Pyrv_Fd/Flavodoxin_OxRdtase_N"/>
</dbReference>
<dbReference type="PANTHER" id="PTHR32154:SF20">
    <property type="entry name" value="2-OXOGLUTARATE OXIDOREDUCTASE SUBUNIT KORA"/>
    <property type="match status" value="1"/>
</dbReference>
<feature type="non-terminal residue" evidence="3">
    <location>
        <position position="263"/>
    </location>
</feature>
<organism evidence="3">
    <name type="scientific">marine sediment metagenome</name>
    <dbReference type="NCBI Taxonomy" id="412755"/>
    <lineage>
        <taxon>unclassified sequences</taxon>
        <taxon>metagenomes</taxon>
        <taxon>ecological metagenomes</taxon>
    </lineage>
</organism>
<dbReference type="SUPFAM" id="SSF52518">
    <property type="entry name" value="Thiamin diphosphate-binding fold (THDP-binding)"/>
    <property type="match status" value="1"/>
</dbReference>
<dbReference type="InterPro" id="IPR029061">
    <property type="entry name" value="THDP-binding"/>
</dbReference>
<feature type="non-terminal residue" evidence="3">
    <location>
        <position position="1"/>
    </location>
</feature>
<dbReference type="Gene3D" id="3.40.50.970">
    <property type="match status" value="1"/>
</dbReference>
<sequence>GLMVYNSDIKGDMDGIGISLTSEAKRFPNPNLMLGVGAIAILGATIGVNKTELNALIKNEYSKGVKENISYANIIYDIVYPIIGGKFQLEGGSKKRPNISGNQAIALGSIAGGLDCYYAYPMTPATSILHYLAAMADDFGLAVIHPENEIAVINMAIGSTFTGARTMVGSSGGGFSLMAEGISLGGIIESPVLIVLSMRPGPATGVPTYTEQGDLNFALNVGHGEFLRIVASPGTIEEAFFLTAQMLDLVWKFQTPGILLTEK</sequence>
<keyword evidence="1" id="KW-0560">Oxidoreductase</keyword>
<evidence type="ECO:0000256" key="1">
    <source>
        <dbReference type="ARBA" id="ARBA00023002"/>
    </source>
</evidence>
<accession>X1HG61</accession>
<feature type="domain" description="Pyruvate flavodoxin/ferredoxin oxidoreductase pyrimidine binding" evidence="2">
    <location>
        <begin position="108"/>
        <end position="263"/>
    </location>
</feature>
<dbReference type="PANTHER" id="PTHR32154">
    <property type="entry name" value="PYRUVATE-FLAVODOXIN OXIDOREDUCTASE-RELATED"/>
    <property type="match status" value="1"/>
</dbReference>
<comment type="caution">
    <text evidence="3">The sequence shown here is derived from an EMBL/GenBank/DDBJ whole genome shotgun (WGS) entry which is preliminary data.</text>
</comment>
<reference evidence="3" key="1">
    <citation type="journal article" date="2014" name="Front. Microbiol.">
        <title>High frequency of phylogenetically diverse reductive dehalogenase-homologous genes in deep subseafloor sedimentary metagenomes.</title>
        <authorList>
            <person name="Kawai M."/>
            <person name="Futagami T."/>
            <person name="Toyoda A."/>
            <person name="Takaki Y."/>
            <person name="Nishi S."/>
            <person name="Hori S."/>
            <person name="Arai W."/>
            <person name="Tsubouchi T."/>
            <person name="Morono Y."/>
            <person name="Uchiyama I."/>
            <person name="Ito T."/>
            <person name="Fujiyama A."/>
            <person name="Inagaki F."/>
            <person name="Takami H."/>
        </authorList>
    </citation>
    <scope>NUCLEOTIDE SEQUENCE</scope>
    <source>
        <strain evidence="3">Expedition CK06-06</strain>
    </source>
</reference>
<dbReference type="GO" id="GO:0006979">
    <property type="term" value="P:response to oxidative stress"/>
    <property type="evidence" value="ECO:0007669"/>
    <property type="project" value="TreeGrafter"/>
</dbReference>
<evidence type="ECO:0000259" key="2">
    <source>
        <dbReference type="Pfam" id="PF01855"/>
    </source>
</evidence>
<gene>
    <name evidence="3" type="ORF">S03H2_48933</name>
</gene>
<dbReference type="InterPro" id="IPR050722">
    <property type="entry name" value="Pyruvate:ferred/Flavod_OxRd"/>
</dbReference>
<dbReference type="AlphaFoldDB" id="X1HG61"/>
<name>X1HG61_9ZZZZ</name>
<dbReference type="EMBL" id="BARU01030889">
    <property type="protein sequence ID" value="GAH68417.1"/>
    <property type="molecule type" value="Genomic_DNA"/>
</dbReference>
<dbReference type="Pfam" id="PF01855">
    <property type="entry name" value="POR_N"/>
    <property type="match status" value="1"/>
</dbReference>
<evidence type="ECO:0000313" key="3">
    <source>
        <dbReference type="EMBL" id="GAH68417.1"/>
    </source>
</evidence>
<protein>
    <recommendedName>
        <fullName evidence="2">Pyruvate flavodoxin/ferredoxin oxidoreductase pyrimidine binding domain-containing protein</fullName>
    </recommendedName>
</protein>
<dbReference type="GO" id="GO:0016491">
    <property type="term" value="F:oxidoreductase activity"/>
    <property type="evidence" value="ECO:0007669"/>
    <property type="project" value="UniProtKB-KW"/>
</dbReference>
<dbReference type="CDD" id="cd07034">
    <property type="entry name" value="TPP_PYR_PFOR_IOR-alpha_like"/>
    <property type="match status" value="1"/>
</dbReference>